<evidence type="ECO:0000313" key="1">
    <source>
        <dbReference type="EMBL" id="MEY9813650.1"/>
    </source>
</evidence>
<reference evidence="1" key="1">
    <citation type="submission" date="2024-07" db="EMBL/GenBank/DDBJ databases">
        <title>Genome sequencing of plant associated microbes to promote plant fitness in Sorghum bicolor and Oryza sativa.</title>
        <authorList>
            <person name="Coleman-Derr D."/>
        </authorList>
    </citation>
    <scope>NUCLEOTIDE SEQUENCE</scope>
    <source>
        <strain evidence="1">SAI-173</strain>
    </source>
</reference>
<dbReference type="EMBL" id="JBGCBD010000002">
    <property type="protein sequence ID" value="MEY9813650.1"/>
    <property type="molecule type" value="Genomic_DNA"/>
</dbReference>
<comment type="caution">
    <text evidence="1">The sequence shown here is derived from an EMBL/GenBank/DDBJ whole genome shotgun (WGS) entry which is preliminary data.</text>
</comment>
<keyword evidence="2" id="KW-1185">Reference proteome</keyword>
<protein>
    <submittedName>
        <fullName evidence="1">Uncharacterized protein</fullName>
    </submittedName>
</protein>
<organism evidence="1 2">
    <name type="scientific">Streptomyces albogriseolus</name>
    <dbReference type="NCBI Taxonomy" id="1887"/>
    <lineage>
        <taxon>Bacteria</taxon>
        <taxon>Bacillati</taxon>
        <taxon>Actinomycetota</taxon>
        <taxon>Actinomycetes</taxon>
        <taxon>Kitasatosporales</taxon>
        <taxon>Streptomycetaceae</taxon>
        <taxon>Streptomyces</taxon>
        <taxon>Streptomyces albogriseolus group</taxon>
    </lineage>
</organism>
<gene>
    <name evidence="1" type="ORF">RKD21_003907</name>
</gene>
<evidence type="ECO:0000313" key="2">
    <source>
        <dbReference type="Proteomes" id="UP001565447"/>
    </source>
</evidence>
<dbReference type="Proteomes" id="UP001565447">
    <property type="component" value="Unassembled WGS sequence"/>
</dbReference>
<name>A0ACC6UR82_STRAO</name>
<accession>A0ACC6UR82</accession>
<sequence>MTTSGHTPTYGGLGEGPTALARLCLIVGVSSIFLVMVAGVLPPYAKEAVYWFQRALVTASVLTLLGLLFSHPRPSRRPKGLTEVFIYSPSLFLAAWVTGAWAGVFVAPLVPLFALGAWVAEKLRRH</sequence>
<proteinExistence type="predicted"/>